<reference evidence="2" key="1">
    <citation type="journal article" date="2020" name="bioRxiv">
        <title>Whole genome comparisons of ergot fungi reveals the divergence and evolution of species within the genus Claviceps are the result of varying mechanisms driving genome evolution and host range expansion.</title>
        <authorList>
            <person name="Wyka S.A."/>
            <person name="Mondo S.J."/>
            <person name="Liu M."/>
            <person name="Dettman J."/>
            <person name="Nalam V."/>
            <person name="Broders K.D."/>
        </authorList>
    </citation>
    <scope>NUCLEOTIDE SEQUENCE</scope>
    <source>
        <strain evidence="2">CCC 602</strain>
    </source>
</reference>
<gene>
    <name evidence="2" type="ORF">E4U43_008382</name>
</gene>
<proteinExistence type="inferred from homology"/>
<comment type="similarity">
    <text evidence="1">Belongs to the universal ribosomal protein uL10 family.</text>
</comment>
<accession>A0A9P7NH57</accession>
<name>A0A9P7NH57_9HYPO</name>
<dbReference type="PANTHER" id="PTHR11560">
    <property type="entry name" value="39S RIBOSOMAL PROTEIN L10, MITOCHONDRIAL"/>
    <property type="match status" value="1"/>
</dbReference>
<dbReference type="Proteomes" id="UP000748025">
    <property type="component" value="Unassembled WGS sequence"/>
</dbReference>
<dbReference type="InterPro" id="IPR043141">
    <property type="entry name" value="Ribosomal_uL10-like_sf"/>
</dbReference>
<keyword evidence="3" id="KW-1185">Reference proteome</keyword>
<comment type="caution">
    <text evidence="2">The sequence shown here is derived from an EMBL/GenBank/DDBJ whole genome shotgun (WGS) entry which is preliminary data.</text>
</comment>
<evidence type="ECO:0000313" key="2">
    <source>
        <dbReference type="EMBL" id="KAG6018444.1"/>
    </source>
</evidence>
<sequence>MRLEVLRTNMLSVALKIVEFHKPDGPTSSLIAQRSGAEVPRHDLSDVAYKATKIAKISPNSAYAQLEPLLNGLAKLLLVGGRIEGKVFDQSGLNWVGSINGGMDGLRSQLVCLLQGAGLDLATSLERGGRSLWLALEGRKFQLDSQNKQD</sequence>
<dbReference type="OrthoDB" id="360689at2759"/>
<dbReference type="AlphaFoldDB" id="A0A9P7NH57"/>
<protein>
    <submittedName>
        <fullName evidence="2">Uncharacterized protein</fullName>
    </submittedName>
</protein>
<dbReference type="EMBL" id="SRPW01000009">
    <property type="protein sequence ID" value="KAG6018444.1"/>
    <property type="molecule type" value="Genomic_DNA"/>
</dbReference>
<dbReference type="InterPro" id="IPR047865">
    <property type="entry name" value="Ribosomal_uL10_bac_type"/>
</dbReference>
<dbReference type="SUPFAM" id="SSF160369">
    <property type="entry name" value="Ribosomal protein L10-like"/>
    <property type="match status" value="1"/>
</dbReference>
<evidence type="ECO:0000256" key="1">
    <source>
        <dbReference type="ARBA" id="ARBA00008889"/>
    </source>
</evidence>
<evidence type="ECO:0000313" key="3">
    <source>
        <dbReference type="Proteomes" id="UP000748025"/>
    </source>
</evidence>
<organism evidence="2 3">
    <name type="scientific">Claviceps pusilla</name>
    <dbReference type="NCBI Taxonomy" id="123648"/>
    <lineage>
        <taxon>Eukaryota</taxon>
        <taxon>Fungi</taxon>
        <taxon>Dikarya</taxon>
        <taxon>Ascomycota</taxon>
        <taxon>Pezizomycotina</taxon>
        <taxon>Sordariomycetes</taxon>
        <taxon>Hypocreomycetidae</taxon>
        <taxon>Hypocreales</taxon>
        <taxon>Clavicipitaceae</taxon>
        <taxon>Claviceps</taxon>
    </lineage>
</organism>